<dbReference type="RefSeq" id="WP_128326713.1">
    <property type="nucleotide sequence ID" value="NZ_CP032100.1"/>
</dbReference>
<evidence type="ECO:0000313" key="2">
    <source>
        <dbReference type="EMBL" id="AXX90160.1"/>
    </source>
</evidence>
<proteinExistence type="predicted"/>
<name>A0AAD0SRP6_9BACT</name>
<accession>A0AAD0SRP6</accession>
<dbReference type="KEGG" id="asui:ASUIS_1682"/>
<reference evidence="2 3" key="1">
    <citation type="submission" date="2018-08" db="EMBL/GenBank/DDBJ databases">
        <title>Complete genome of the Arcobacter suis type strain LMG 26152.</title>
        <authorList>
            <person name="Miller W.G."/>
            <person name="Yee E."/>
            <person name="Bono J.L."/>
        </authorList>
    </citation>
    <scope>NUCLEOTIDE SEQUENCE [LARGE SCALE GENOMIC DNA]</scope>
    <source>
        <strain evidence="2 3">CECT 7833</strain>
    </source>
</reference>
<evidence type="ECO:0000256" key="1">
    <source>
        <dbReference type="SAM" id="Phobius"/>
    </source>
</evidence>
<organism evidence="2 3">
    <name type="scientific">Arcobacter suis CECT 7833</name>
    <dbReference type="NCBI Taxonomy" id="663365"/>
    <lineage>
        <taxon>Bacteria</taxon>
        <taxon>Pseudomonadati</taxon>
        <taxon>Campylobacterota</taxon>
        <taxon>Epsilonproteobacteria</taxon>
        <taxon>Campylobacterales</taxon>
        <taxon>Arcobacteraceae</taxon>
        <taxon>Arcobacter</taxon>
    </lineage>
</organism>
<gene>
    <name evidence="2" type="ORF">ASUIS_1682</name>
</gene>
<dbReference type="Proteomes" id="UP000263040">
    <property type="component" value="Chromosome"/>
</dbReference>
<keyword evidence="3" id="KW-1185">Reference proteome</keyword>
<evidence type="ECO:0000313" key="3">
    <source>
        <dbReference type="Proteomes" id="UP000263040"/>
    </source>
</evidence>
<keyword evidence="1" id="KW-1133">Transmembrane helix</keyword>
<protein>
    <recommendedName>
        <fullName evidence="4">TonB C-terminal domain-containing protein</fullName>
    </recommendedName>
</protein>
<evidence type="ECO:0008006" key="4">
    <source>
        <dbReference type="Google" id="ProtNLM"/>
    </source>
</evidence>
<keyword evidence="1" id="KW-0472">Membrane</keyword>
<dbReference type="AlphaFoldDB" id="A0AAD0SRP6"/>
<sequence length="223" mass="26384">MKAKNKSFLEDIFILFILGILIYFIYSFFFSSDEKVEIEENKATIEKKIEAIINKEPIINEVKKEEVFPQRTQETNTTVVETPKENLPQVENIVETKENILKEERIEQKVENKIEQKEIEKKIPTTDMTDPKAKIELFYKTIREQIYSNINKNVDKNQIRTGESVEIRLTILKDGGYEQLSSTKGDNEYFELFRSSIKEAFPVKIDDSIKESFPRYFRMKIEF</sequence>
<feature type="transmembrane region" description="Helical" evidence="1">
    <location>
        <begin position="12"/>
        <end position="30"/>
    </location>
</feature>
<keyword evidence="1" id="KW-0812">Transmembrane</keyword>
<dbReference type="EMBL" id="CP032100">
    <property type="protein sequence ID" value="AXX90160.1"/>
    <property type="molecule type" value="Genomic_DNA"/>
</dbReference>